<reference evidence="1 2" key="1">
    <citation type="journal article" date="2018" name="Syst. Appl. Microbiol.">
        <title>Abditibacterium utsteinense sp. nov., the first cultivated member of candidate phylum FBP, isolated from ice-free Antarctic soil samples.</title>
        <authorList>
            <person name="Tahon G."/>
            <person name="Tytgat B."/>
            <person name="Lebbe L."/>
            <person name="Carlier A."/>
            <person name="Willems A."/>
        </authorList>
    </citation>
    <scope>NUCLEOTIDE SEQUENCE [LARGE SCALE GENOMIC DNA]</scope>
    <source>
        <strain evidence="1 2">LMG 29911</strain>
    </source>
</reference>
<dbReference type="Proteomes" id="UP000237684">
    <property type="component" value="Unassembled WGS sequence"/>
</dbReference>
<proteinExistence type="predicted"/>
<gene>
    <name evidence="1" type="ORF">B1R32_11351</name>
</gene>
<dbReference type="RefSeq" id="WP_123580702.1">
    <property type="nucleotide sequence ID" value="NZ_NIGF01000013.1"/>
</dbReference>
<evidence type="ECO:0000313" key="2">
    <source>
        <dbReference type="Proteomes" id="UP000237684"/>
    </source>
</evidence>
<name>A0A2S8SR90_9BACT</name>
<comment type="caution">
    <text evidence="1">The sequence shown here is derived from an EMBL/GenBank/DDBJ whole genome shotgun (WGS) entry which is preliminary data.</text>
</comment>
<organism evidence="1 2">
    <name type="scientific">Abditibacterium utsteinense</name>
    <dbReference type="NCBI Taxonomy" id="1960156"/>
    <lineage>
        <taxon>Bacteria</taxon>
        <taxon>Pseudomonadati</taxon>
        <taxon>Abditibacteriota</taxon>
        <taxon>Abditibacteriia</taxon>
        <taxon>Abditibacteriales</taxon>
        <taxon>Abditibacteriaceae</taxon>
        <taxon>Abditibacterium</taxon>
    </lineage>
</organism>
<dbReference type="AlphaFoldDB" id="A0A2S8SR90"/>
<dbReference type="InParanoid" id="A0A2S8SR90"/>
<dbReference type="EMBL" id="NIGF01000013">
    <property type="protein sequence ID" value="PQV63324.1"/>
    <property type="molecule type" value="Genomic_DNA"/>
</dbReference>
<keyword evidence="2" id="KW-1185">Reference proteome</keyword>
<accession>A0A2S8SR90</accession>
<evidence type="ECO:0000313" key="1">
    <source>
        <dbReference type="EMBL" id="PQV63324.1"/>
    </source>
</evidence>
<sequence length="90" mass="9756">MNDSLASLLEEASTLSLGASARNRLEDRVLEESEITSMAQIATLVEAVARRAALENGAFGDHDSAEVLFESAQTIAEALRRLHEIIQEMA</sequence>
<protein>
    <submittedName>
        <fullName evidence="1">Uncharacterized protein</fullName>
    </submittedName>
</protein>